<keyword evidence="4 5" id="KW-0539">Nucleus</keyword>
<dbReference type="Proteomes" id="UP000827092">
    <property type="component" value="Unassembled WGS sequence"/>
</dbReference>
<dbReference type="Gene3D" id="1.10.10.60">
    <property type="entry name" value="Homeodomain-like"/>
    <property type="match status" value="1"/>
</dbReference>
<dbReference type="CDD" id="cd00086">
    <property type="entry name" value="homeodomain"/>
    <property type="match status" value="1"/>
</dbReference>
<feature type="region of interest" description="Disordered" evidence="7">
    <location>
        <begin position="1"/>
        <end position="35"/>
    </location>
</feature>
<dbReference type="GO" id="GO:0000981">
    <property type="term" value="F:DNA-binding transcription factor activity, RNA polymerase II-specific"/>
    <property type="evidence" value="ECO:0007669"/>
    <property type="project" value="InterPro"/>
</dbReference>
<keyword evidence="10" id="KW-1185">Reference proteome</keyword>
<dbReference type="InterPro" id="IPR000047">
    <property type="entry name" value="HTH_motif"/>
</dbReference>
<evidence type="ECO:0000256" key="3">
    <source>
        <dbReference type="ARBA" id="ARBA00023155"/>
    </source>
</evidence>
<organism evidence="9 10">
    <name type="scientific">Oedothorax gibbosus</name>
    <dbReference type="NCBI Taxonomy" id="931172"/>
    <lineage>
        <taxon>Eukaryota</taxon>
        <taxon>Metazoa</taxon>
        <taxon>Ecdysozoa</taxon>
        <taxon>Arthropoda</taxon>
        <taxon>Chelicerata</taxon>
        <taxon>Arachnida</taxon>
        <taxon>Araneae</taxon>
        <taxon>Araneomorphae</taxon>
        <taxon>Entelegynae</taxon>
        <taxon>Araneoidea</taxon>
        <taxon>Linyphiidae</taxon>
        <taxon>Erigoninae</taxon>
        <taxon>Oedothorax</taxon>
    </lineage>
</organism>
<dbReference type="GO" id="GO:0005634">
    <property type="term" value="C:nucleus"/>
    <property type="evidence" value="ECO:0007669"/>
    <property type="project" value="UniProtKB-SubCell"/>
</dbReference>
<dbReference type="PRINTS" id="PR00031">
    <property type="entry name" value="HTHREPRESSR"/>
</dbReference>
<name>A0AAV6U6S4_9ARAC</name>
<dbReference type="SMART" id="SM00389">
    <property type="entry name" value="HOX"/>
    <property type="match status" value="1"/>
</dbReference>
<dbReference type="InterPro" id="IPR001356">
    <property type="entry name" value="HD"/>
</dbReference>
<sequence length="271" mass="30411">MSFVEGMADEPGFDLGSEEGPSSGDTSPGQELETLFDVPLLLEGDFCSEEDTTFFGYSSQLSESDRQQFLGESSPNEANDASAATSSFLSSPGKKEAGSSSSRVEHHRSSRRKQRRYRTTFTSTQLEELEKSFHMSHYPDVFSREELATHIGLTEARVQVWFQNRRAKWRKQEKLIRGSEEDSEMQKYASSEQDMTDFEKIPQHSTDPSEMDSSSHIRIDDLSSLGIFPAWSEWNGETSDDRSADVVQLALDAAGAFLDVAVEDNIKIENF</sequence>
<evidence type="ECO:0000256" key="6">
    <source>
        <dbReference type="RuleBase" id="RU000682"/>
    </source>
</evidence>
<dbReference type="SUPFAM" id="SSF46689">
    <property type="entry name" value="Homeodomain-like"/>
    <property type="match status" value="1"/>
</dbReference>
<keyword evidence="2 5" id="KW-0238">DNA-binding</keyword>
<keyword evidence="3 5" id="KW-0371">Homeobox</keyword>
<dbReference type="InterPro" id="IPR017970">
    <property type="entry name" value="Homeobox_CS"/>
</dbReference>
<dbReference type="AlphaFoldDB" id="A0AAV6U6S4"/>
<evidence type="ECO:0000259" key="8">
    <source>
        <dbReference type="PROSITE" id="PS50071"/>
    </source>
</evidence>
<feature type="compositionally biased region" description="Basic residues" evidence="7">
    <location>
        <begin position="105"/>
        <end position="118"/>
    </location>
</feature>
<dbReference type="GO" id="GO:0000977">
    <property type="term" value="F:RNA polymerase II transcription regulatory region sequence-specific DNA binding"/>
    <property type="evidence" value="ECO:0007669"/>
    <property type="project" value="TreeGrafter"/>
</dbReference>
<evidence type="ECO:0000256" key="2">
    <source>
        <dbReference type="ARBA" id="ARBA00023125"/>
    </source>
</evidence>
<evidence type="ECO:0000256" key="4">
    <source>
        <dbReference type="ARBA" id="ARBA00023242"/>
    </source>
</evidence>
<evidence type="ECO:0000256" key="5">
    <source>
        <dbReference type="PROSITE-ProRule" id="PRU00108"/>
    </source>
</evidence>
<feature type="compositionally biased region" description="Polar residues" evidence="7">
    <location>
        <begin position="70"/>
        <end position="90"/>
    </location>
</feature>
<evidence type="ECO:0000313" key="9">
    <source>
        <dbReference type="EMBL" id="KAG8179665.1"/>
    </source>
</evidence>
<dbReference type="EMBL" id="JAFNEN010000609">
    <property type="protein sequence ID" value="KAG8179665.1"/>
    <property type="molecule type" value="Genomic_DNA"/>
</dbReference>
<comment type="subcellular location">
    <subcellularLocation>
        <location evidence="1 5 6">Nucleus</location>
    </subcellularLocation>
</comment>
<reference evidence="9 10" key="1">
    <citation type="journal article" date="2022" name="Nat. Ecol. Evol.">
        <title>A masculinizing supergene underlies an exaggerated male reproductive morph in a spider.</title>
        <authorList>
            <person name="Hendrickx F."/>
            <person name="De Corte Z."/>
            <person name="Sonet G."/>
            <person name="Van Belleghem S.M."/>
            <person name="Kostlbacher S."/>
            <person name="Vangestel C."/>
        </authorList>
    </citation>
    <scope>NUCLEOTIDE SEQUENCE [LARGE SCALE GENOMIC DNA]</scope>
    <source>
        <strain evidence="9">W744_W776</strain>
    </source>
</reference>
<dbReference type="FunFam" id="1.10.10.60:FF:000291">
    <property type="entry name" value="ALX homeobox protein 1"/>
    <property type="match status" value="1"/>
</dbReference>
<evidence type="ECO:0000256" key="7">
    <source>
        <dbReference type="SAM" id="MobiDB-lite"/>
    </source>
</evidence>
<dbReference type="PANTHER" id="PTHR24329">
    <property type="entry name" value="HOMEOBOX PROTEIN ARISTALESS"/>
    <property type="match status" value="1"/>
</dbReference>
<dbReference type="Pfam" id="PF00046">
    <property type="entry name" value="Homeodomain"/>
    <property type="match status" value="1"/>
</dbReference>
<dbReference type="InterPro" id="IPR050649">
    <property type="entry name" value="Paired_Homeobox_TFs"/>
</dbReference>
<evidence type="ECO:0000313" key="10">
    <source>
        <dbReference type="Proteomes" id="UP000827092"/>
    </source>
</evidence>
<evidence type="ECO:0000256" key="1">
    <source>
        <dbReference type="ARBA" id="ARBA00004123"/>
    </source>
</evidence>
<feature type="DNA-binding region" description="Homeobox" evidence="5">
    <location>
        <begin position="114"/>
        <end position="173"/>
    </location>
</feature>
<dbReference type="PROSITE" id="PS00027">
    <property type="entry name" value="HOMEOBOX_1"/>
    <property type="match status" value="1"/>
</dbReference>
<feature type="domain" description="Homeobox" evidence="8">
    <location>
        <begin position="112"/>
        <end position="172"/>
    </location>
</feature>
<comment type="caution">
    <text evidence="9">The sequence shown here is derived from an EMBL/GenBank/DDBJ whole genome shotgun (WGS) entry which is preliminary data.</text>
</comment>
<accession>A0AAV6U6S4</accession>
<dbReference type="PROSITE" id="PS50071">
    <property type="entry name" value="HOMEOBOX_2"/>
    <property type="match status" value="1"/>
</dbReference>
<dbReference type="PANTHER" id="PTHR24329:SF543">
    <property type="entry name" value="FI01017P-RELATED"/>
    <property type="match status" value="1"/>
</dbReference>
<feature type="region of interest" description="Disordered" evidence="7">
    <location>
        <begin position="65"/>
        <end position="121"/>
    </location>
</feature>
<gene>
    <name evidence="9" type="ORF">JTE90_017804</name>
</gene>
<protein>
    <recommendedName>
        <fullName evidence="8">Homeobox domain-containing protein</fullName>
    </recommendedName>
</protein>
<proteinExistence type="predicted"/>
<dbReference type="InterPro" id="IPR009057">
    <property type="entry name" value="Homeodomain-like_sf"/>
</dbReference>